<protein>
    <submittedName>
        <fullName evidence="1">Uncharacterized protein</fullName>
    </submittedName>
</protein>
<evidence type="ECO:0000313" key="1">
    <source>
        <dbReference type="EMBL" id="GBM78689.1"/>
    </source>
</evidence>
<keyword evidence="2" id="KW-1185">Reference proteome</keyword>
<name>A0A4Y2INB5_ARAVE</name>
<organism evidence="1 2">
    <name type="scientific">Araneus ventricosus</name>
    <name type="common">Orbweaver spider</name>
    <name type="synonym">Epeira ventricosa</name>
    <dbReference type="NCBI Taxonomy" id="182803"/>
    <lineage>
        <taxon>Eukaryota</taxon>
        <taxon>Metazoa</taxon>
        <taxon>Ecdysozoa</taxon>
        <taxon>Arthropoda</taxon>
        <taxon>Chelicerata</taxon>
        <taxon>Arachnida</taxon>
        <taxon>Araneae</taxon>
        <taxon>Araneomorphae</taxon>
        <taxon>Entelegynae</taxon>
        <taxon>Araneoidea</taxon>
        <taxon>Araneidae</taxon>
        <taxon>Araneus</taxon>
    </lineage>
</organism>
<dbReference type="Proteomes" id="UP000499080">
    <property type="component" value="Unassembled WGS sequence"/>
</dbReference>
<proteinExistence type="predicted"/>
<dbReference type="AlphaFoldDB" id="A0A4Y2INB5"/>
<accession>A0A4Y2INB5</accession>
<evidence type="ECO:0000313" key="2">
    <source>
        <dbReference type="Proteomes" id="UP000499080"/>
    </source>
</evidence>
<reference evidence="1 2" key="1">
    <citation type="journal article" date="2019" name="Sci. Rep.">
        <title>Orb-weaving spider Araneus ventricosus genome elucidates the spidroin gene catalogue.</title>
        <authorList>
            <person name="Kono N."/>
            <person name="Nakamura H."/>
            <person name="Ohtoshi R."/>
            <person name="Moran D.A.P."/>
            <person name="Shinohara A."/>
            <person name="Yoshida Y."/>
            <person name="Fujiwara M."/>
            <person name="Mori M."/>
            <person name="Tomita M."/>
            <person name="Arakawa K."/>
        </authorList>
    </citation>
    <scope>NUCLEOTIDE SEQUENCE [LARGE SCALE GENOMIC DNA]</scope>
</reference>
<comment type="caution">
    <text evidence="1">The sequence shown here is derived from an EMBL/GenBank/DDBJ whole genome shotgun (WGS) entry which is preliminary data.</text>
</comment>
<gene>
    <name evidence="1" type="ORF">AVEN_244361_1</name>
</gene>
<sequence length="81" mass="8754">MSGEPKPNPIKDLPCMWFEYMLNLTSSGKASGVAWKFGDDGVESSGHCSKLRCPFQNSFPLASKMDVNVSNTSVPKLNVGS</sequence>
<dbReference type="EMBL" id="BGPR01002770">
    <property type="protein sequence ID" value="GBM78689.1"/>
    <property type="molecule type" value="Genomic_DNA"/>
</dbReference>